<dbReference type="STRING" id="688246.Premu_2862"/>
<dbReference type="Pfam" id="PF01553">
    <property type="entry name" value="Acyltransferase"/>
    <property type="match status" value="1"/>
</dbReference>
<organism evidence="2 3">
    <name type="scientific">Hallella multisaccharivorax DSM 17128</name>
    <dbReference type="NCBI Taxonomy" id="688246"/>
    <lineage>
        <taxon>Bacteria</taxon>
        <taxon>Pseudomonadati</taxon>
        <taxon>Bacteroidota</taxon>
        <taxon>Bacteroidia</taxon>
        <taxon>Bacteroidales</taxon>
        <taxon>Prevotellaceae</taxon>
        <taxon>Hallella</taxon>
    </lineage>
</organism>
<gene>
    <name evidence="2" type="ORF">Premu_2862</name>
</gene>
<dbReference type="eggNOG" id="COG0204">
    <property type="taxonomic scope" value="Bacteria"/>
</dbReference>
<dbReference type="PANTHER" id="PTHR30068">
    <property type="entry name" value="URONATE ISOMERASE"/>
    <property type="match status" value="1"/>
</dbReference>
<dbReference type="GO" id="GO:0016746">
    <property type="term" value="F:acyltransferase activity"/>
    <property type="evidence" value="ECO:0007669"/>
    <property type="project" value="InterPro"/>
</dbReference>
<keyword evidence="3" id="KW-1185">Reference proteome</keyword>
<proteinExistence type="predicted"/>
<dbReference type="SUPFAM" id="SSF69593">
    <property type="entry name" value="Glycerol-3-phosphate (1)-acyltransferase"/>
    <property type="match status" value="1"/>
</dbReference>
<accession>F8N5P9</accession>
<protein>
    <recommendedName>
        <fullName evidence="1">Phospholipid/glycerol acyltransferase domain-containing protein</fullName>
    </recommendedName>
</protein>
<dbReference type="HOGENOM" id="CLU_061982_0_0_10"/>
<dbReference type="OrthoDB" id="1078132at2"/>
<dbReference type="Proteomes" id="UP000002772">
    <property type="component" value="Unassembled WGS sequence"/>
</dbReference>
<reference evidence="3" key="1">
    <citation type="journal article" date="2011" name="Stand. Genomic Sci.">
        <title>Non-contiguous finished genome sequence of the opportunistic oral pathogen Prevotella multisaccharivorax type strain (PPPA20).</title>
        <authorList>
            <person name="Pati A."/>
            <person name="Gronow S."/>
            <person name="Lu M."/>
            <person name="Lapidus A."/>
            <person name="Nolan M."/>
            <person name="Lucas S."/>
            <person name="Hammon N."/>
            <person name="Deshpande S."/>
            <person name="Cheng J.F."/>
            <person name="Tapia R."/>
            <person name="Han C."/>
            <person name="Goodwin L."/>
            <person name="Pitluck S."/>
            <person name="Liolios K."/>
            <person name="Pagani I."/>
            <person name="Mavromatis K."/>
            <person name="Mikhailova N."/>
            <person name="Huntemann M."/>
            <person name="Chen A."/>
            <person name="Palaniappan K."/>
            <person name="Land M."/>
            <person name="Hauser L."/>
            <person name="Detter J.C."/>
            <person name="Brambilla E.M."/>
            <person name="Rohde M."/>
            <person name="Goker M."/>
            <person name="Woyke T."/>
            <person name="Bristow J."/>
            <person name="Eisen J.A."/>
            <person name="Markowitz V."/>
            <person name="Hugenholtz P."/>
            <person name="Kyrpides N.C."/>
            <person name="Klenk H.P."/>
            <person name="Ivanova N."/>
        </authorList>
    </citation>
    <scope>NUCLEOTIDE SEQUENCE [LARGE SCALE GENOMIC DNA]</scope>
    <source>
        <strain evidence="3">DSM 17128</strain>
    </source>
</reference>
<dbReference type="GO" id="GO:0042840">
    <property type="term" value="P:D-glucuronate catabolic process"/>
    <property type="evidence" value="ECO:0007669"/>
    <property type="project" value="TreeGrafter"/>
</dbReference>
<sequence length="378" mass="44638">MNHTEFDDIRPYTDSEIPAAMNRIAGNASFPFLALYVYPESDLEEVRQKIRSYHDIKSFQTETMRVMNEQVIRHSISDLSCEGIGRVSKDESYLYVSNHRDIMLDASLFQYYLFKNGFDTTEITFGANLMQNPLMVDIGKSNKMFRVERPGGSFREFYNKSVHLSRYIRYVICEKHQSVWIAQRNGRTKDGMDRTDQGIVKMFCMSEQDDKFRAISDLHITPVAVSYEWEPCDILKTLELYESQFARYTKKPGEDLNSILTGMFQRKGRVHFEICEPLTEVELRACEEMTNNEYHKAVAHLIDRRIVEAYRLYPNNYIAYDLRYGTQRFNNKYKETEKVEFMRHFDQLNRYDTCDIDRLKDIFLGIYANPIINKGSMR</sequence>
<evidence type="ECO:0000259" key="1">
    <source>
        <dbReference type="Pfam" id="PF01553"/>
    </source>
</evidence>
<evidence type="ECO:0000313" key="3">
    <source>
        <dbReference type="Proteomes" id="UP000002772"/>
    </source>
</evidence>
<dbReference type="PANTHER" id="PTHR30068:SF3">
    <property type="entry name" value="PHOSPHOLIPID_GLYCEROL ACYLTRANSFERASE DOMAIN-CONTAINING PROTEIN"/>
    <property type="match status" value="1"/>
</dbReference>
<dbReference type="InterPro" id="IPR002123">
    <property type="entry name" value="Plipid/glycerol_acylTrfase"/>
</dbReference>
<dbReference type="EMBL" id="GL945017">
    <property type="protein sequence ID" value="EGN58207.1"/>
    <property type="molecule type" value="Genomic_DNA"/>
</dbReference>
<evidence type="ECO:0000313" key="2">
    <source>
        <dbReference type="EMBL" id="EGN58207.1"/>
    </source>
</evidence>
<name>F8N5P9_9BACT</name>
<dbReference type="RefSeq" id="WP_007576258.1">
    <property type="nucleotide sequence ID" value="NZ_BPTS01000002.1"/>
</dbReference>
<dbReference type="AlphaFoldDB" id="F8N5P9"/>
<feature type="domain" description="Phospholipid/glycerol acyltransferase" evidence="1">
    <location>
        <begin position="81"/>
        <end position="225"/>
    </location>
</feature>
<dbReference type="GO" id="GO:0019698">
    <property type="term" value="P:D-galacturonate catabolic process"/>
    <property type="evidence" value="ECO:0007669"/>
    <property type="project" value="TreeGrafter"/>
</dbReference>